<dbReference type="Pfam" id="PF07690">
    <property type="entry name" value="MFS_1"/>
    <property type="match status" value="1"/>
</dbReference>
<keyword evidence="8" id="KW-1185">Reference proteome</keyword>
<sequence>MTNADAPLIRHTGVSYFPTAFIARLPYAMMVVGVLTLVVAARGSVGLGGLNSAMVGLGAACVGPLIGAAADRFGQRTVVALTGILNGLVLGAFAWVVYSSAPDAAVLALAFVIGATAPQVAPMSRARLVGIIGARVAPGRRERTYERTMAYESAADETVFVFGPFLVGILAAGIAPWAPVVGAGILELVFVTAFALHPTGAARLLGSAGDRPVGPKRELLRPDLVATVVGIFGVGLFFGATLTSLTAFMGDRGAGEQAGLVYGVMGIGSAAFALGVALMPAGFTRRARWIAFASLMLVGTLALPFVGSVGGMVAALAIIGIGVGPTLVTQYAFGGERAPIGRSATVMTILGSAIIVGQSLASAITGELAESVGTGVALWMPAVAAAIVVGAGIANWKLTPARTAAAVPVPAAEELAARAG</sequence>
<dbReference type="SUPFAM" id="SSF103473">
    <property type="entry name" value="MFS general substrate transporter"/>
    <property type="match status" value="1"/>
</dbReference>
<evidence type="ECO:0000313" key="7">
    <source>
        <dbReference type="EMBL" id="MWB97011.1"/>
    </source>
</evidence>
<feature type="transmembrane region" description="Helical" evidence="5">
    <location>
        <begin position="104"/>
        <end position="121"/>
    </location>
</feature>
<keyword evidence="2 5" id="KW-0812">Transmembrane</keyword>
<dbReference type="Gene3D" id="1.20.1250.20">
    <property type="entry name" value="MFS general substrate transporter like domains"/>
    <property type="match status" value="1"/>
</dbReference>
<feature type="transmembrane region" description="Helical" evidence="5">
    <location>
        <begin position="312"/>
        <end position="333"/>
    </location>
</feature>
<keyword evidence="4 5" id="KW-0472">Membrane</keyword>
<dbReference type="PANTHER" id="PTHR23542:SF1">
    <property type="entry name" value="MAJOR FACILITATOR SUPERFAMILY (MFS) PROFILE DOMAIN-CONTAINING PROTEIN"/>
    <property type="match status" value="1"/>
</dbReference>
<dbReference type="InterPro" id="IPR036259">
    <property type="entry name" value="MFS_trans_sf"/>
</dbReference>
<organism evidence="7 8">
    <name type="scientific">Agromyces seonyuensis</name>
    <dbReference type="NCBI Taxonomy" id="2662446"/>
    <lineage>
        <taxon>Bacteria</taxon>
        <taxon>Bacillati</taxon>
        <taxon>Actinomycetota</taxon>
        <taxon>Actinomycetes</taxon>
        <taxon>Micrococcales</taxon>
        <taxon>Microbacteriaceae</taxon>
        <taxon>Agromyces</taxon>
    </lineage>
</organism>
<dbReference type="InterPro" id="IPR011701">
    <property type="entry name" value="MFS"/>
</dbReference>
<dbReference type="AlphaFoldDB" id="A0A6I4NSB3"/>
<dbReference type="EMBL" id="WSTA01000001">
    <property type="protein sequence ID" value="MWB97011.1"/>
    <property type="molecule type" value="Genomic_DNA"/>
</dbReference>
<dbReference type="GO" id="GO:0022857">
    <property type="term" value="F:transmembrane transporter activity"/>
    <property type="evidence" value="ECO:0007669"/>
    <property type="project" value="InterPro"/>
</dbReference>
<evidence type="ECO:0000256" key="3">
    <source>
        <dbReference type="ARBA" id="ARBA00022989"/>
    </source>
</evidence>
<gene>
    <name evidence="7" type="ORF">GB864_00340</name>
</gene>
<evidence type="ECO:0000256" key="5">
    <source>
        <dbReference type="SAM" id="Phobius"/>
    </source>
</evidence>
<feature type="transmembrane region" description="Helical" evidence="5">
    <location>
        <begin position="159"/>
        <end position="178"/>
    </location>
</feature>
<feature type="transmembrane region" description="Helical" evidence="5">
    <location>
        <begin position="345"/>
        <end position="364"/>
    </location>
</feature>
<feature type="transmembrane region" description="Helical" evidence="5">
    <location>
        <begin position="225"/>
        <end position="248"/>
    </location>
</feature>
<reference evidence="7 8" key="1">
    <citation type="submission" date="2019-12" db="EMBL/GenBank/DDBJ databases">
        <authorList>
            <person name="Kim Y.S."/>
        </authorList>
    </citation>
    <scope>NUCLEOTIDE SEQUENCE [LARGE SCALE GENOMIC DNA]</scope>
    <source>
        <strain evidence="7 8">MMS17-SY077</strain>
    </source>
</reference>
<dbReference type="Proteomes" id="UP000438182">
    <property type="component" value="Unassembled WGS sequence"/>
</dbReference>
<feature type="transmembrane region" description="Helical" evidence="5">
    <location>
        <begin position="78"/>
        <end position="98"/>
    </location>
</feature>
<dbReference type="InterPro" id="IPR020846">
    <property type="entry name" value="MFS_dom"/>
</dbReference>
<name>A0A6I4NSB3_9MICO</name>
<feature type="domain" description="Major facilitator superfamily (MFS) profile" evidence="6">
    <location>
        <begin position="223"/>
        <end position="420"/>
    </location>
</feature>
<protein>
    <submittedName>
        <fullName evidence="7">MFS transporter</fullName>
    </submittedName>
</protein>
<evidence type="ECO:0000313" key="8">
    <source>
        <dbReference type="Proteomes" id="UP000438182"/>
    </source>
</evidence>
<dbReference type="PROSITE" id="PS50850">
    <property type="entry name" value="MFS"/>
    <property type="match status" value="1"/>
</dbReference>
<feature type="transmembrane region" description="Helical" evidence="5">
    <location>
        <begin position="289"/>
        <end position="306"/>
    </location>
</feature>
<proteinExistence type="predicted"/>
<comment type="caution">
    <text evidence="7">The sequence shown here is derived from an EMBL/GenBank/DDBJ whole genome shotgun (WGS) entry which is preliminary data.</text>
</comment>
<dbReference type="PANTHER" id="PTHR23542">
    <property type="match status" value="1"/>
</dbReference>
<keyword evidence="3 5" id="KW-1133">Transmembrane helix</keyword>
<comment type="subcellular location">
    <subcellularLocation>
        <location evidence="1">Cell membrane</location>
        <topology evidence="1">Multi-pass membrane protein</topology>
    </subcellularLocation>
</comment>
<evidence type="ECO:0000256" key="2">
    <source>
        <dbReference type="ARBA" id="ARBA00022692"/>
    </source>
</evidence>
<evidence type="ECO:0000259" key="6">
    <source>
        <dbReference type="PROSITE" id="PS50850"/>
    </source>
</evidence>
<feature type="transmembrane region" description="Helical" evidence="5">
    <location>
        <begin position="260"/>
        <end position="282"/>
    </location>
</feature>
<feature type="transmembrane region" description="Helical" evidence="5">
    <location>
        <begin position="21"/>
        <end position="41"/>
    </location>
</feature>
<accession>A0A6I4NSB3</accession>
<feature type="transmembrane region" description="Helical" evidence="5">
    <location>
        <begin position="47"/>
        <end position="66"/>
    </location>
</feature>
<feature type="transmembrane region" description="Helical" evidence="5">
    <location>
        <begin position="184"/>
        <end position="205"/>
    </location>
</feature>
<dbReference type="GO" id="GO:0005886">
    <property type="term" value="C:plasma membrane"/>
    <property type="evidence" value="ECO:0007669"/>
    <property type="project" value="UniProtKB-SubCell"/>
</dbReference>
<feature type="transmembrane region" description="Helical" evidence="5">
    <location>
        <begin position="376"/>
        <end position="396"/>
    </location>
</feature>
<evidence type="ECO:0000256" key="1">
    <source>
        <dbReference type="ARBA" id="ARBA00004651"/>
    </source>
</evidence>
<evidence type="ECO:0000256" key="4">
    <source>
        <dbReference type="ARBA" id="ARBA00023136"/>
    </source>
</evidence>